<reference evidence="2 3" key="1">
    <citation type="submission" date="2021-05" db="EMBL/GenBank/DDBJ databases">
        <title>Genetic and Functional Diversity in Clade A Lucinid endosymbionts from the Bahamas.</title>
        <authorList>
            <person name="Giani N.M."/>
            <person name="Engel A.S."/>
            <person name="Campbell B.J."/>
        </authorList>
    </citation>
    <scope>NUCLEOTIDE SEQUENCE [LARGE SCALE GENOMIC DNA]</scope>
    <source>
        <strain evidence="2">LUC16012Gg_MoonRockCtena</strain>
    </source>
</reference>
<keyword evidence="1" id="KW-0812">Transmembrane</keyword>
<proteinExistence type="predicted"/>
<feature type="transmembrane region" description="Helical" evidence="1">
    <location>
        <begin position="105"/>
        <end position="124"/>
    </location>
</feature>
<evidence type="ECO:0000256" key="1">
    <source>
        <dbReference type="SAM" id="Phobius"/>
    </source>
</evidence>
<feature type="transmembrane region" description="Helical" evidence="1">
    <location>
        <begin position="136"/>
        <end position="159"/>
    </location>
</feature>
<sequence length="233" mass="26017">MQLSSLPLLIAAIFGFIWFLVSRLHRREILNSVQRNQLALLLGILLIWGLFVGYQSSVGRFNDEAFFNLLPGYWLPYVPVFIAVAMVSVLTPLREGLRLLIDETPAHWLSGIHMLRILALGTLIKASKDQFPQMFAWLVGGPDLLFGLSAVAVTLMVLAGKVKQRVLLVWHSIGVVVIVLPLAGLMHLFMTEPLFAALFQLPMVMAPALVVPTLVMLNMLVAWRLLERGVLDR</sequence>
<dbReference type="AlphaFoldDB" id="A0A944MB03"/>
<feature type="transmembrane region" description="Helical" evidence="1">
    <location>
        <begin position="166"/>
        <end position="189"/>
    </location>
</feature>
<gene>
    <name evidence="2" type="ORF">KME65_19875</name>
</gene>
<dbReference type="Proteomes" id="UP000770889">
    <property type="component" value="Unassembled WGS sequence"/>
</dbReference>
<dbReference type="EMBL" id="JAHHGM010000031">
    <property type="protein sequence ID" value="MBT2991226.1"/>
    <property type="molecule type" value="Genomic_DNA"/>
</dbReference>
<name>A0A944MB03_9GAMM</name>
<feature type="transmembrane region" description="Helical" evidence="1">
    <location>
        <begin position="201"/>
        <end position="226"/>
    </location>
</feature>
<evidence type="ECO:0000313" key="3">
    <source>
        <dbReference type="Proteomes" id="UP000770889"/>
    </source>
</evidence>
<evidence type="ECO:0000313" key="2">
    <source>
        <dbReference type="EMBL" id="MBT2991226.1"/>
    </source>
</evidence>
<feature type="transmembrane region" description="Helical" evidence="1">
    <location>
        <begin position="6"/>
        <end position="25"/>
    </location>
</feature>
<feature type="transmembrane region" description="Helical" evidence="1">
    <location>
        <begin position="37"/>
        <end position="54"/>
    </location>
</feature>
<keyword evidence="1" id="KW-0472">Membrane</keyword>
<comment type="caution">
    <text evidence="2">The sequence shown here is derived from an EMBL/GenBank/DDBJ whole genome shotgun (WGS) entry which is preliminary data.</text>
</comment>
<organism evidence="2 3">
    <name type="scientific">Candidatus Thiodiazotropha taylori</name>
    <dbReference type="NCBI Taxonomy" id="2792791"/>
    <lineage>
        <taxon>Bacteria</taxon>
        <taxon>Pseudomonadati</taxon>
        <taxon>Pseudomonadota</taxon>
        <taxon>Gammaproteobacteria</taxon>
        <taxon>Chromatiales</taxon>
        <taxon>Sedimenticolaceae</taxon>
        <taxon>Candidatus Thiodiazotropha</taxon>
    </lineage>
</organism>
<protein>
    <submittedName>
        <fullName evidence="2">Uncharacterized protein</fullName>
    </submittedName>
</protein>
<keyword evidence="1" id="KW-1133">Transmembrane helix</keyword>
<feature type="transmembrane region" description="Helical" evidence="1">
    <location>
        <begin position="74"/>
        <end position="93"/>
    </location>
</feature>
<accession>A0A944MB03</accession>